<dbReference type="AlphaFoldDB" id="A0A9W6ZTD2"/>
<comment type="caution">
    <text evidence="4">The sequence shown here is derived from an EMBL/GenBank/DDBJ whole genome shotgun (WGS) entry which is preliminary data.</text>
</comment>
<name>A0A9W6ZTD2_9STRA</name>
<dbReference type="PANTHER" id="PTHR32332:SF20">
    <property type="entry name" value="2-NITROPROPANE DIOXYGENASE-LIKE PROTEIN"/>
    <property type="match status" value="1"/>
</dbReference>
<evidence type="ECO:0000313" key="4">
    <source>
        <dbReference type="EMBL" id="GMH55585.1"/>
    </source>
</evidence>
<dbReference type="OrthoDB" id="10265891at2759"/>
<organism evidence="4 5">
    <name type="scientific">Triparma laevis f. longispina</name>
    <dbReference type="NCBI Taxonomy" id="1714387"/>
    <lineage>
        <taxon>Eukaryota</taxon>
        <taxon>Sar</taxon>
        <taxon>Stramenopiles</taxon>
        <taxon>Ochrophyta</taxon>
        <taxon>Bolidophyceae</taxon>
        <taxon>Parmales</taxon>
        <taxon>Triparmaceae</taxon>
        <taxon>Triparma</taxon>
    </lineage>
</organism>
<dbReference type="InterPro" id="IPR004136">
    <property type="entry name" value="NMO"/>
</dbReference>
<keyword evidence="3" id="KW-0560">Oxidoreductase</keyword>
<gene>
    <name evidence="4" type="ORF">TrLO_g4781</name>
</gene>
<evidence type="ECO:0000256" key="1">
    <source>
        <dbReference type="ARBA" id="ARBA00022630"/>
    </source>
</evidence>
<evidence type="ECO:0008006" key="6">
    <source>
        <dbReference type="Google" id="ProtNLM"/>
    </source>
</evidence>
<dbReference type="PANTHER" id="PTHR32332">
    <property type="entry name" value="2-NITROPROPANE DIOXYGENASE"/>
    <property type="match status" value="1"/>
</dbReference>
<keyword evidence="1" id="KW-0285">Flavoprotein</keyword>
<proteinExistence type="predicted"/>
<accession>A0A9W6ZTD2</accession>
<dbReference type="Pfam" id="PF03060">
    <property type="entry name" value="NMO"/>
    <property type="match status" value="2"/>
</dbReference>
<dbReference type="CDD" id="cd04730">
    <property type="entry name" value="NPD_like"/>
    <property type="match status" value="1"/>
</dbReference>
<dbReference type="EMBL" id="BRXW01000445">
    <property type="protein sequence ID" value="GMH55585.1"/>
    <property type="molecule type" value="Genomic_DNA"/>
</dbReference>
<dbReference type="SUPFAM" id="SSF51412">
    <property type="entry name" value="Inosine monophosphate dehydrogenase (IMPDH)"/>
    <property type="match status" value="1"/>
</dbReference>
<evidence type="ECO:0000256" key="2">
    <source>
        <dbReference type="ARBA" id="ARBA00022643"/>
    </source>
</evidence>
<dbReference type="Gene3D" id="3.20.20.70">
    <property type="entry name" value="Aldolase class I"/>
    <property type="match status" value="1"/>
</dbReference>
<sequence length="332" mass="35426">MVLQTKITKLFNIKHPIIQGGMHYVGYAGLAAAVANAGGLGLITALTQPTPEALALEIDKAKSLIKPSAQGKLGVNLTILPMFAEVDYSAYKDVIISSGLKAVETAGRPPTDFVKAFQDNGIKVIHKCVTTRHAKSAERMGVDAISLDGFECAGHPGEEDIGNFVLQAQGGRELTVPFVCSGGVGTGKQLASVLMLGASGVNMGTRFMATKEAPIHEGIKKALVETGAGGTTLVMRSVRNTERVFKNDTAMKVRELETEFPGDFSKIHEYVKGENYRKSFQETGDVNSSIWSCGEVMSLIDDCPSCEDLIEGMVKEAEEALKEGPGFIVSKL</sequence>
<evidence type="ECO:0000256" key="3">
    <source>
        <dbReference type="ARBA" id="ARBA00023002"/>
    </source>
</evidence>
<dbReference type="GO" id="GO:0018580">
    <property type="term" value="F:nitronate monooxygenase activity"/>
    <property type="evidence" value="ECO:0007669"/>
    <property type="project" value="InterPro"/>
</dbReference>
<evidence type="ECO:0000313" key="5">
    <source>
        <dbReference type="Proteomes" id="UP001165122"/>
    </source>
</evidence>
<keyword evidence="2" id="KW-0288">FMN</keyword>
<reference evidence="5" key="1">
    <citation type="journal article" date="2023" name="Commun. Biol.">
        <title>Genome analysis of Parmales, the sister group of diatoms, reveals the evolutionary specialization of diatoms from phago-mixotrophs to photoautotrophs.</title>
        <authorList>
            <person name="Ban H."/>
            <person name="Sato S."/>
            <person name="Yoshikawa S."/>
            <person name="Yamada K."/>
            <person name="Nakamura Y."/>
            <person name="Ichinomiya M."/>
            <person name="Sato N."/>
            <person name="Blanc-Mathieu R."/>
            <person name="Endo H."/>
            <person name="Kuwata A."/>
            <person name="Ogata H."/>
        </authorList>
    </citation>
    <scope>NUCLEOTIDE SEQUENCE [LARGE SCALE GENOMIC DNA]</scope>
    <source>
        <strain evidence="5">NIES 3700</strain>
    </source>
</reference>
<dbReference type="Proteomes" id="UP001165122">
    <property type="component" value="Unassembled WGS sequence"/>
</dbReference>
<dbReference type="InterPro" id="IPR013785">
    <property type="entry name" value="Aldolase_TIM"/>
</dbReference>
<protein>
    <recommendedName>
        <fullName evidence="6">Nitronate monooxygenase</fullName>
    </recommendedName>
</protein>
<keyword evidence="5" id="KW-1185">Reference proteome</keyword>